<dbReference type="AlphaFoldDB" id="A0A1C0AE38"/>
<comment type="caution">
    <text evidence="1">The sequence shown here is derived from an EMBL/GenBank/DDBJ whole genome shotgun (WGS) entry which is preliminary data.</text>
</comment>
<protein>
    <recommendedName>
        <fullName evidence="3">XRE family transcriptional regulator</fullName>
    </recommendedName>
</protein>
<accession>A0A1C0AE38</accession>
<evidence type="ECO:0000313" key="2">
    <source>
        <dbReference type="Proteomes" id="UP000093352"/>
    </source>
</evidence>
<sequence length="65" mass="7574">MNVKERMSELGISQVDMMIELRERGYEVQPPMMSSILRGVYTYPKAKLILAECKKILLEKENELV</sequence>
<gene>
    <name evidence="1" type="ORF">BBG48_004575</name>
</gene>
<dbReference type="EMBL" id="MBEW02000007">
    <property type="protein sequence ID" value="RDY21397.1"/>
    <property type="molecule type" value="Genomic_DNA"/>
</dbReference>
<keyword evidence="2" id="KW-1185">Reference proteome</keyword>
<proteinExistence type="predicted"/>
<evidence type="ECO:0008006" key="3">
    <source>
        <dbReference type="Google" id="ProtNLM"/>
    </source>
</evidence>
<name>A0A1C0AE38_9FIRM</name>
<organism evidence="1 2">
    <name type="scientific">Criibacterium bergeronii</name>
    <dbReference type="NCBI Taxonomy" id="1871336"/>
    <lineage>
        <taxon>Bacteria</taxon>
        <taxon>Bacillati</taxon>
        <taxon>Bacillota</taxon>
        <taxon>Clostridia</taxon>
        <taxon>Peptostreptococcales</taxon>
        <taxon>Filifactoraceae</taxon>
        <taxon>Criibacterium</taxon>
    </lineage>
</organism>
<evidence type="ECO:0000313" key="1">
    <source>
        <dbReference type="EMBL" id="RDY21397.1"/>
    </source>
</evidence>
<dbReference type="STRING" id="1871336.BBG48_06690"/>
<reference evidence="1 2" key="1">
    <citation type="journal article" date="2016" name="Genome Announc.">
        <title>Draft Genome Sequence of Criibacterium bergeronii gen. nov., sp. nov., Strain CCRI-22567T, Isolated from a Vaginal Sample from a Woman with Bacterial Vaginosis.</title>
        <authorList>
            <person name="Maheux A.F."/>
            <person name="Berube E."/>
            <person name="Boudreau D.K."/>
            <person name="Raymond F."/>
            <person name="Corbeil J."/>
            <person name="Roy P.H."/>
            <person name="Boissinot M."/>
            <person name="Omar R.F."/>
        </authorList>
    </citation>
    <scope>NUCLEOTIDE SEQUENCE [LARGE SCALE GENOMIC DNA]</scope>
    <source>
        <strain evidence="1 2">CCRI-22567</strain>
    </source>
</reference>
<dbReference type="Proteomes" id="UP000093352">
    <property type="component" value="Unassembled WGS sequence"/>
</dbReference>